<accession>O57937</accession>
<protein>
    <submittedName>
        <fullName evidence="1">Uncharacterized protein</fullName>
    </submittedName>
</protein>
<dbReference type="Proteomes" id="UP000000752">
    <property type="component" value="Chromosome"/>
</dbReference>
<reference evidence="1 2" key="1">
    <citation type="journal article" date="1998" name="DNA Res.">
        <title>Complete sequence and gene organization of the genome of a hyper-thermophilic archaebacterium, Pyrococcus horikoshii OT3.</title>
        <authorList>
            <person name="Kawarabayasi Y."/>
            <person name="Sawada M."/>
            <person name="Horikawa H."/>
            <person name="Haikawa Y."/>
            <person name="Hino Y."/>
            <person name="Yamamoto S."/>
            <person name="Sekine M."/>
            <person name="Baba S."/>
            <person name="Kosugi H."/>
            <person name="Hosoyama A."/>
            <person name="Nagai Y."/>
            <person name="Sakai M."/>
            <person name="Ogura K."/>
            <person name="Otuka R."/>
            <person name="Nakazawa H."/>
            <person name="Takamiya M."/>
            <person name="Ohfuku Y."/>
            <person name="Funahashi T."/>
            <person name="Tanaka T."/>
            <person name="Kudoh Y."/>
            <person name="Yamazaki J."/>
            <person name="Kushida N."/>
            <person name="Oguchi A."/>
            <person name="Aoki K."/>
            <person name="Nakamura Y."/>
            <person name="Robb T.F."/>
            <person name="Horikoshi K."/>
            <person name="Masuchi Y."/>
            <person name="Shizuya H."/>
            <person name="Kikuchi H."/>
        </authorList>
    </citation>
    <scope>NUCLEOTIDE SEQUENCE [LARGE SCALE GENOMIC DNA]</scope>
    <source>
        <strain evidence="2">ATCC 700860 / DSM 12428 / JCM 9974 / NBRC 100139 / OT-3</strain>
    </source>
</reference>
<evidence type="ECO:0000313" key="2">
    <source>
        <dbReference type="Proteomes" id="UP000000752"/>
    </source>
</evidence>
<keyword evidence="2" id="KW-1185">Reference proteome</keyword>
<gene>
    <name evidence="1" type="ordered locus">PH0198</name>
</gene>
<evidence type="ECO:0000313" key="1">
    <source>
        <dbReference type="EMBL" id="BAA29267.1"/>
    </source>
</evidence>
<organism evidence="1 2">
    <name type="scientific">Pyrococcus horikoshii (strain ATCC 700860 / DSM 12428 / JCM 9974 / NBRC 100139 / OT-3)</name>
    <dbReference type="NCBI Taxonomy" id="70601"/>
    <lineage>
        <taxon>Archaea</taxon>
        <taxon>Methanobacteriati</taxon>
        <taxon>Methanobacteriota</taxon>
        <taxon>Thermococci</taxon>
        <taxon>Thermococcales</taxon>
        <taxon>Thermococcaceae</taxon>
        <taxon>Pyrococcus</taxon>
    </lineage>
</organism>
<dbReference type="EnsemblBacteria" id="BAA29267">
    <property type="protein sequence ID" value="BAA29267"/>
    <property type="gene ID" value="BAA29267"/>
</dbReference>
<dbReference type="PIR" id="D71242">
    <property type="entry name" value="D71242"/>
</dbReference>
<dbReference type="EMBL" id="BA000001">
    <property type="protein sequence ID" value="BAA29267.1"/>
    <property type="molecule type" value="Genomic_DNA"/>
</dbReference>
<dbReference type="AlphaFoldDB" id="O57937"/>
<proteinExistence type="predicted"/>
<name>O57937_PYRHO</name>
<sequence length="168" mass="18475">MSTFTTKYLSPSFLPCKMSHLKSLSSKFFSPSSMGFPWNIEVPVTKISFTLKVTILEFSKYLFHFSLLSSFLSLLENSLTLSLTLSFNVISSNPLIIGVSSFSLSRASIRSGFIASIFILFSSTPGPYIMPVVSMSTTSENFLANSANFITPITISPKNWLGVIVPTK</sequence>
<dbReference type="KEGG" id="pho:PH0198"/>